<feature type="transmembrane region" description="Helical" evidence="2">
    <location>
        <begin position="77"/>
        <end position="99"/>
    </location>
</feature>
<feature type="transmembrane region" description="Helical" evidence="2">
    <location>
        <begin position="159"/>
        <end position="177"/>
    </location>
</feature>
<feature type="domain" description="DUF8068" evidence="3">
    <location>
        <begin position="47"/>
        <end position="299"/>
    </location>
</feature>
<feature type="transmembrane region" description="Helical" evidence="2">
    <location>
        <begin position="183"/>
        <end position="200"/>
    </location>
</feature>
<keyword evidence="5" id="KW-1185">Reference proteome</keyword>
<feature type="transmembrane region" description="Helical" evidence="2">
    <location>
        <begin position="270"/>
        <end position="299"/>
    </location>
</feature>
<reference evidence="4 5" key="1">
    <citation type="journal article" date="2019" name="Int. J. Syst. Evol. Microbiol.">
        <title>The Global Catalogue of Microorganisms (GCM) 10K type strain sequencing project: providing services to taxonomists for standard genome sequencing and annotation.</title>
        <authorList>
            <consortium name="The Broad Institute Genomics Platform"/>
            <consortium name="The Broad Institute Genome Sequencing Center for Infectious Disease"/>
            <person name="Wu L."/>
            <person name="Ma J."/>
        </authorList>
    </citation>
    <scope>NUCLEOTIDE SEQUENCE [LARGE SCALE GENOMIC DNA]</scope>
    <source>
        <strain evidence="4 5">CGMCC 1.12554</strain>
    </source>
</reference>
<evidence type="ECO:0000259" key="3">
    <source>
        <dbReference type="Pfam" id="PF26265"/>
    </source>
</evidence>
<keyword evidence="2" id="KW-0812">Transmembrane</keyword>
<name>A0ABD6AL59_9EURY</name>
<keyword evidence="2" id="KW-1133">Transmembrane helix</keyword>
<feature type="transmembrane region" description="Helical" evidence="2">
    <location>
        <begin position="207"/>
        <end position="226"/>
    </location>
</feature>
<gene>
    <name evidence="4" type="ORF">ACFQMF_08780</name>
</gene>
<evidence type="ECO:0000256" key="2">
    <source>
        <dbReference type="SAM" id="Phobius"/>
    </source>
</evidence>
<feature type="transmembrane region" description="Helical" evidence="2">
    <location>
        <begin position="246"/>
        <end position="263"/>
    </location>
</feature>
<dbReference type="Pfam" id="PF26265">
    <property type="entry name" value="DUF8068"/>
    <property type="match status" value="1"/>
</dbReference>
<dbReference type="AlphaFoldDB" id="A0ABD6AL59"/>
<protein>
    <submittedName>
        <fullName evidence="4">Phosphate ABC transporter permease</fullName>
    </submittedName>
</protein>
<dbReference type="RefSeq" id="WP_256408937.1">
    <property type="nucleotide sequence ID" value="NZ_JANHDN010000004.1"/>
</dbReference>
<evidence type="ECO:0000313" key="5">
    <source>
        <dbReference type="Proteomes" id="UP001596545"/>
    </source>
</evidence>
<dbReference type="EMBL" id="JBHTBL010000005">
    <property type="protein sequence ID" value="MFC7324673.1"/>
    <property type="molecule type" value="Genomic_DNA"/>
</dbReference>
<evidence type="ECO:0000256" key="1">
    <source>
        <dbReference type="SAM" id="MobiDB-lite"/>
    </source>
</evidence>
<evidence type="ECO:0000313" key="4">
    <source>
        <dbReference type="EMBL" id="MFC7324673.1"/>
    </source>
</evidence>
<dbReference type="InterPro" id="IPR058381">
    <property type="entry name" value="DUF8068"/>
</dbReference>
<organism evidence="4 5">
    <name type="scientific">Halorubrum rutilum</name>
    <dbReference type="NCBI Taxonomy" id="1364933"/>
    <lineage>
        <taxon>Archaea</taxon>
        <taxon>Methanobacteriati</taxon>
        <taxon>Methanobacteriota</taxon>
        <taxon>Stenosarchaea group</taxon>
        <taxon>Halobacteria</taxon>
        <taxon>Halobacteriales</taxon>
        <taxon>Haloferacaceae</taxon>
        <taxon>Halorubrum</taxon>
    </lineage>
</organism>
<feature type="transmembrane region" description="Helical" evidence="2">
    <location>
        <begin position="44"/>
        <end position="65"/>
    </location>
</feature>
<comment type="caution">
    <text evidence="4">The sequence shown here is derived from an EMBL/GenBank/DDBJ whole genome shotgun (WGS) entry which is preliminary data.</text>
</comment>
<keyword evidence="2" id="KW-0472">Membrane</keyword>
<dbReference type="Proteomes" id="UP001596545">
    <property type="component" value="Unassembled WGS sequence"/>
</dbReference>
<feature type="region of interest" description="Disordered" evidence="1">
    <location>
        <begin position="1"/>
        <end position="36"/>
    </location>
</feature>
<proteinExistence type="predicted"/>
<feature type="transmembrane region" description="Helical" evidence="2">
    <location>
        <begin position="106"/>
        <end position="122"/>
    </location>
</feature>
<feature type="transmembrane region" description="Helical" evidence="2">
    <location>
        <begin position="128"/>
        <end position="147"/>
    </location>
</feature>
<accession>A0ABD6AL59</accession>
<sequence>MTASTPAVESDRDDAEAVSGPPSNATEDATTERRQREASLDGRLLAVLGTAAAAVAAATAIRIAYNVPFAPVGIPSRAIPAASAAAALGVGAALATLALASDRSGVRVGLLFAAVFGVLATVSDAAAIAAAVAVPAGAAVALAHALGRPTTYVGLRRRVVAAAFPAAIGLSLVGTAWGLGASVRGAGSVAFLLAVTLLAVPAETDRLALLAGAGGFLGVVAASAAAPYVTGSALLSGFGVVGSPHLLVATAAFGGVAALVVGLRDGDRSLALGAGVLLVAGVPATPTAALAASLGAALVAADPDDLLATAEVSAR</sequence>